<dbReference type="Proteomes" id="UP000054937">
    <property type="component" value="Unassembled WGS sequence"/>
</dbReference>
<sequence>MCDTSQQTHSQLFDAFKFFDYFVQLRNKGCCTMFDLNQLDNHQLRQKYLQSLQNQGFLNLDFILRNEDYVYKIRKIHPLYVEIIKKIKGQADFENQYLEPIRRNFFFGNKQDKNNNGIIDIEEQFWPNEEEIEKEIQDEEEKNRMKSKLEIQFNIFTYTLDLVKIYSLIVGQQYEENQHIIIENQHPKIKNCYDAIEVLPVFVANYIISLQTLVSFYLTCLHKRVLECLIYYFA</sequence>
<evidence type="ECO:0000313" key="2">
    <source>
        <dbReference type="Proteomes" id="UP000054937"/>
    </source>
</evidence>
<comment type="caution">
    <text evidence="1">The sequence shown here is derived from an EMBL/GenBank/DDBJ whole genome shotgun (WGS) entry which is preliminary data.</text>
</comment>
<reference evidence="1 2" key="1">
    <citation type="journal article" date="2015" name="Sci. Rep.">
        <title>Genome of the facultative scuticociliatosis pathogen Pseudocohnilembus persalinus provides insight into its virulence through horizontal gene transfer.</title>
        <authorList>
            <person name="Xiong J."/>
            <person name="Wang G."/>
            <person name="Cheng J."/>
            <person name="Tian M."/>
            <person name="Pan X."/>
            <person name="Warren A."/>
            <person name="Jiang C."/>
            <person name="Yuan D."/>
            <person name="Miao W."/>
        </authorList>
    </citation>
    <scope>NUCLEOTIDE SEQUENCE [LARGE SCALE GENOMIC DNA]</scope>
    <source>
        <strain evidence="1">36N120E</strain>
    </source>
</reference>
<organism evidence="1 2">
    <name type="scientific">Pseudocohnilembus persalinus</name>
    <name type="common">Ciliate</name>
    <dbReference type="NCBI Taxonomy" id="266149"/>
    <lineage>
        <taxon>Eukaryota</taxon>
        <taxon>Sar</taxon>
        <taxon>Alveolata</taxon>
        <taxon>Ciliophora</taxon>
        <taxon>Intramacronucleata</taxon>
        <taxon>Oligohymenophorea</taxon>
        <taxon>Scuticociliatia</taxon>
        <taxon>Philasterida</taxon>
        <taxon>Pseudocohnilembidae</taxon>
        <taxon>Pseudocohnilembus</taxon>
    </lineage>
</organism>
<name>A0A0V0QL39_PSEPJ</name>
<evidence type="ECO:0000313" key="1">
    <source>
        <dbReference type="EMBL" id="KRX03023.1"/>
    </source>
</evidence>
<dbReference type="InParanoid" id="A0A0V0QL39"/>
<accession>A0A0V0QL39</accession>
<protein>
    <submittedName>
        <fullName evidence="1">Uncharacterized protein</fullName>
    </submittedName>
</protein>
<proteinExistence type="predicted"/>
<keyword evidence="2" id="KW-1185">Reference proteome</keyword>
<dbReference type="AlphaFoldDB" id="A0A0V0QL39"/>
<dbReference type="EMBL" id="LDAU01000146">
    <property type="protein sequence ID" value="KRX03023.1"/>
    <property type="molecule type" value="Genomic_DNA"/>
</dbReference>
<gene>
    <name evidence="1" type="ORF">PPERSA_04818</name>
</gene>